<dbReference type="Gene3D" id="3.40.50.12500">
    <property type="match status" value="1"/>
</dbReference>
<name>A0A1H9WJP7_9RHOB</name>
<comment type="similarity">
    <text evidence="1">Belongs to the HyuE racemase family.</text>
</comment>
<dbReference type="PANTHER" id="PTHR28047">
    <property type="entry name" value="PROTEIN DCG1"/>
    <property type="match status" value="1"/>
</dbReference>
<dbReference type="Proteomes" id="UP000198885">
    <property type="component" value="Unassembled WGS sequence"/>
</dbReference>
<dbReference type="InterPro" id="IPR052186">
    <property type="entry name" value="Hydantoin_racemase-like"/>
</dbReference>
<dbReference type="STRING" id="641238.SAMN04490244_11154"/>
<dbReference type="GO" id="GO:0047661">
    <property type="term" value="F:amino-acid racemase activity"/>
    <property type="evidence" value="ECO:0007669"/>
    <property type="project" value="InterPro"/>
</dbReference>
<dbReference type="InterPro" id="IPR053714">
    <property type="entry name" value="Iso_Racemase_Enz_sf"/>
</dbReference>
<keyword evidence="3" id="KW-1185">Reference proteome</keyword>
<sequence>MRLHVVNPNTSASMTRTIAAAAHATAPPDVEIVATTSPRGPASIEGHHDGAMAVPGLLQRIAEAEADGVDAHIIACFDDTGLHAARCAATRPVVGIGEAACLLACQLAERFIVVTAAPVSVPVLEANLRLNGLATRCAGVRAAGVAVLDLSYATGETDPVAAALRQAARDVPDAALVLGCGGMAEMAERLSHDLDRPVIDGVAAAVQLASGLARLGHRTVKTGGYAAPRNKETQA</sequence>
<dbReference type="RefSeq" id="WP_092695655.1">
    <property type="nucleotide sequence ID" value="NZ_FOGU01000011.1"/>
</dbReference>
<protein>
    <submittedName>
        <fullName evidence="2">Allantoin racemase</fullName>
    </submittedName>
</protein>
<dbReference type="AlphaFoldDB" id="A0A1H9WJP7"/>
<dbReference type="PANTHER" id="PTHR28047:SF5">
    <property type="entry name" value="PROTEIN DCG1"/>
    <property type="match status" value="1"/>
</dbReference>
<evidence type="ECO:0000313" key="3">
    <source>
        <dbReference type="Proteomes" id="UP000198885"/>
    </source>
</evidence>
<gene>
    <name evidence="2" type="ORF">SAMN04490244_11154</name>
</gene>
<reference evidence="2 3" key="1">
    <citation type="submission" date="2016-10" db="EMBL/GenBank/DDBJ databases">
        <authorList>
            <person name="de Groot N.N."/>
        </authorList>
    </citation>
    <scope>NUCLEOTIDE SEQUENCE [LARGE SCALE GENOMIC DNA]</scope>
    <source>
        <strain evidence="2 3">DSM 23042</strain>
    </source>
</reference>
<accession>A0A1H9WJP7</accession>
<evidence type="ECO:0000313" key="2">
    <source>
        <dbReference type="EMBL" id="SES34118.1"/>
    </source>
</evidence>
<dbReference type="EMBL" id="FOGU01000011">
    <property type="protein sequence ID" value="SES34118.1"/>
    <property type="molecule type" value="Genomic_DNA"/>
</dbReference>
<proteinExistence type="inferred from homology"/>
<dbReference type="OrthoDB" id="9791723at2"/>
<organism evidence="2 3">
    <name type="scientific">Tranquillimonas rosea</name>
    <dbReference type="NCBI Taxonomy" id="641238"/>
    <lineage>
        <taxon>Bacteria</taxon>
        <taxon>Pseudomonadati</taxon>
        <taxon>Pseudomonadota</taxon>
        <taxon>Alphaproteobacteria</taxon>
        <taxon>Rhodobacterales</taxon>
        <taxon>Roseobacteraceae</taxon>
        <taxon>Tranquillimonas</taxon>
    </lineage>
</organism>
<evidence type="ECO:0000256" key="1">
    <source>
        <dbReference type="ARBA" id="ARBA00038414"/>
    </source>
</evidence>
<dbReference type="Pfam" id="PF01177">
    <property type="entry name" value="Asp_Glu_race"/>
    <property type="match status" value="1"/>
</dbReference>
<dbReference type="InterPro" id="IPR015942">
    <property type="entry name" value="Asp/Glu/hydantoin_racemase"/>
</dbReference>